<keyword evidence="5" id="KW-1185">Reference proteome</keyword>
<name>A0ABW0MXZ1_9ACTN</name>
<proteinExistence type="inferred from homology"/>
<dbReference type="InterPro" id="IPR023006">
    <property type="entry name" value="YchJ-like"/>
</dbReference>
<evidence type="ECO:0000256" key="1">
    <source>
        <dbReference type="ARBA" id="ARBA00010839"/>
    </source>
</evidence>
<dbReference type="Pfam" id="PF02810">
    <property type="entry name" value="SEC-C"/>
    <property type="match status" value="1"/>
</dbReference>
<dbReference type="InterPro" id="IPR048469">
    <property type="entry name" value="YchJ-like_M"/>
</dbReference>
<dbReference type="PANTHER" id="PTHR33747">
    <property type="entry name" value="UPF0225 PROTEIN SCO1677"/>
    <property type="match status" value="1"/>
</dbReference>
<protein>
    <recommendedName>
        <fullName evidence="2">UPF0225 protein ACFPKY_00180</fullName>
    </recommendedName>
</protein>
<accession>A0ABW0MXZ1</accession>
<dbReference type="RefSeq" id="WP_345180617.1">
    <property type="nucleotide sequence ID" value="NZ_BAABFQ010000008.1"/>
</dbReference>
<comment type="similarity">
    <text evidence="1 2">Belongs to the UPF0225 family.</text>
</comment>
<evidence type="ECO:0000313" key="5">
    <source>
        <dbReference type="Proteomes" id="UP001595956"/>
    </source>
</evidence>
<feature type="domain" description="YchJ-like middle NTF2-like" evidence="3">
    <location>
        <begin position="31"/>
        <end position="118"/>
    </location>
</feature>
<evidence type="ECO:0000259" key="3">
    <source>
        <dbReference type="Pfam" id="PF17775"/>
    </source>
</evidence>
<dbReference type="InterPro" id="IPR004027">
    <property type="entry name" value="SEC_C_motif"/>
</dbReference>
<evidence type="ECO:0000313" key="4">
    <source>
        <dbReference type="EMBL" id="MFC5491492.1"/>
    </source>
</evidence>
<dbReference type="PANTHER" id="PTHR33747:SF1">
    <property type="entry name" value="ADENYLATE CYCLASE-ASSOCIATED CAP C-TERMINAL DOMAIN-CONTAINING PROTEIN"/>
    <property type="match status" value="1"/>
</dbReference>
<dbReference type="SUPFAM" id="SSF103642">
    <property type="entry name" value="Sec-C motif"/>
    <property type="match status" value="1"/>
</dbReference>
<dbReference type="Gene3D" id="3.10.450.50">
    <property type="match status" value="1"/>
</dbReference>
<evidence type="ECO:0000256" key="2">
    <source>
        <dbReference type="HAMAP-Rule" id="MF_00612"/>
    </source>
</evidence>
<gene>
    <name evidence="4" type="ORF">ACFPKY_00180</name>
</gene>
<dbReference type="Pfam" id="PF17775">
    <property type="entry name" value="YchJ_M-like"/>
    <property type="match status" value="1"/>
</dbReference>
<dbReference type="Proteomes" id="UP001595956">
    <property type="component" value="Unassembled WGS sequence"/>
</dbReference>
<dbReference type="HAMAP" id="MF_00612">
    <property type="entry name" value="UPF0225"/>
    <property type="match status" value="1"/>
</dbReference>
<organism evidence="4 5">
    <name type="scientific">Nocardioides caricicola</name>
    <dbReference type="NCBI Taxonomy" id="634770"/>
    <lineage>
        <taxon>Bacteria</taxon>
        <taxon>Bacillati</taxon>
        <taxon>Actinomycetota</taxon>
        <taxon>Actinomycetes</taxon>
        <taxon>Propionibacteriales</taxon>
        <taxon>Nocardioidaceae</taxon>
        <taxon>Nocardioides</taxon>
    </lineage>
</organism>
<dbReference type="SUPFAM" id="SSF54427">
    <property type="entry name" value="NTF2-like"/>
    <property type="match status" value="1"/>
</dbReference>
<dbReference type="InterPro" id="IPR032710">
    <property type="entry name" value="NTF2-like_dom_sf"/>
</dbReference>
<sequence length="121" mass="13651">MPLQQTCPCGSGTPYDACCGRLHRGADRARTAEELMRSRYAAYAVGDLDYVFRTWHPRTRPEDLSPEPGLTWTGLTVVDSGADWVEFVATFESHGRPGEMHERSRFEQRAGRWVYVDGVVS</sequence>
<comment type="caution">
    <text evidence="4">The sequence shown here is derived from an EMBL/GenBank/DDBJ whole genome shotgun (WGS) entry which is preliminary data.</text>
</comment>
<reference evidence="5" key="1">
    <citation type="journal article" date="2019" name="Int. J. Syst. Evol. Microbiol.">
        <title>The Global Catalogue of Microorganisms (GCM) 10K type strain sequencing project: providing services to taxonomists for standard genome sequencing and annotation.</title>
        <authorList>
            <consortium name="The Broad Institute Genomics Platform"/>
            <consortium name="The Broad Institute Genome Sequencing Center for Infectious Disease"/>
            <person name="Wu L."/>
            <person name="Ma J."/>
        </authorList>
    </citation>
    <scope>NUCLEOTIDE SEQUENCE [LARGE SCALE GENOMIC DNA]</scope>
    <source>
        <strain evidence="5">KACC 13778</strain>
    </source>
</reference>
<dbReference type="EMBL" id="JBHSMD010000001">
    <property type="protein sequence ID" value="MFC5491492.1"/>
    <property type="molecule type" value="Genomic_DNA"/>
</dbReference>